<protein>
    <submittedName>
        <fullName evidence="7">Beta-ketoacyl-ACP synthase 3</fullName>
        <ecNumber evidence="7">2.3.1.180</ecNumber>
    </submittedName>
</protein>
<feature type="region of interest" description="Disordered" evidence="4">
    <location>
        <begin position="340"/>
        <end position="405"/>
    </location>
</feature>
<dbReference type="Pfam" id="PF08541">
    <property type="entry name" value="ACP_syn_III_C"/>
    <property type="match status" value="1"/>
</dbReference>
<organism evidence="7 8">
    <name type="scientific">Streptomyces cavourensis</name>
    <dbReference type="NCBI Taxonomy" id="67258"/>
    <lineage>
        <taxon>Bacteria</taxon>
        <taxon>Bacillati</taxon>
        <taxon>Actinomycetota</taxon>
        <taxon>Actinomycetes</taxon>
        <taxon>Kitasatosporales</taxon>
        <taxon>Streptomycetaceae</taxon>
        <taxon>Streptomyces</taxon>
    </lineage>
</organism>
<dbReference type="SUPFAM" id="SSF53901">
    <property type="entry name" value="Thiolase-like"/>
    <property type="match status" value="1"/>
</dbReference>
<evidence type="ECO:0000313" key="8">
    <source>
        <dbReference type="Proteomes" id="UP000253779"/>
    </source>
</evidence>
<accession>A0AAD0QBF8</accession>
<feature type="domain" description="Beta-ketoacyl-[acyl-carrier-protein] synthase III C-terminal" evidence="5">
    <location>
        <begin position="248"/>
        <end position="337"/>
    </location>
</feature>
<dbReference type="CDD" id="cd00830">
    <property type="entry name" value="KAS_III"/>
    <property type="match status" value="1"/>
</dbReference>
<name>A0AAD0QBF8_9ACTN</name>
<keyword evidence="1" id="KW-0963">Cytoplasm</keyword>
<dbReference type="EMBL" id="CP030930">
    <property type="protein sequence ID" value="AXI75753.1"/>
    <property type="molecule type" value="Genomic_DNA"/>
</dbReference>
<dbReference type="Proteomes" id="UP000253779">
    <property type="component" value="Chromosome"/>
</dbReference>
<dbReference type="InterPro" id="IPR013747">
    <property type="entry name" value="ACP_syn_III_C"/>
</dbReference>
<feature type="compositionally biased region" description="Low complexity" evidence="4">
    <location>
        <begin position="367"/>
        <end position="378"/>
    </location>
</feature>
<dbReference type="InterPro" id="IPR016039">
    <property type="entry name" value="Thiolase-like"/>
</dbReference>
<dbReference type="PANTHER" id="PTHR34069:SF2">
    <property type="entry name" value="BETA-KETOACYL-[ACYL-CARRIER-PROTEIN] SYNTHASE III"/>
    <property type="match status" value="1"/>
</dbReference>
<dbReference type="Gene3D" id="3.40.47.10">
    <property type="match status" value="1"/>
</dbReference>
<dbReference type="RefSeq" id="WP_114934075.1">
    <property type="nucleotide sequence ID" value="NZ_CP030930.1"/>
</dbReference>
<feature type="compositionally biased region" description="Basic and acidic residues" evidence="4">
    <location>
        <begin position="354"/>
        <end position="366"/>
    </location>
</feature>
<dbReference type="EC" id="2.3.1.180" evidence="7"/>
<dbReference type="PROSITE" id="PS51257">
    <property type="entry name" value="PROKAR_LIPOPROTEIN"/>
    <property type="match status" value="1"/>
</dbReference>
<evidence type="ECO:0000259" key="5">
    <source>
        <dbReference type="Pfam" id="PF08541"/>
    </source>
</evidence>
<evidence type="ECO:0000256" key="2">
    <source>
        <dbReference type="ARBA" id="ARBA00022679"/>
    </source>
</evidence>
<dbReference type="GO" id="GO:0006633">
    <property type="term" value="P:fatty acid biosynthetic process"/>
    <property type="evidence" value="ECO:0007669"/>
    <property type="project" value="InterPro"/>
</dbReference>
<reference evidence="7 8" key="1">
    <citation type="submission" date="2018-07" db="EMBL/GenBank/DDBJ databases">
        <title>Complete genome sequence of soil actinomycete Streptomyces cavourensis tj430.</title>
        <authorList>
            <person name="Wang P."/>
            <person name="Huang Y."/>
        </authorList>
    </citation>
    <scope>NUCLEOTIDE SEQUENCE [LARGE SCALE GENOMIC DNA]</scope>
    <source>
        <strain evidence="7 8">TJ430</strain>
    </source>
</reference>
<evidence type="ECO:0000256" key="3">
    <source>
        <dbReference type="ARBA" id="ARBA00023315"/>
    </source>
</evidence>
<feature type="domain" description="Beta-ketoacyl-[acyl-carrier-protein] synthase III N-terminal" evidence="6">
    <location>
        <begin position="116"/>
        <end position="196"/>
    </location>
</feature>
<dbReference type="PANTHER" id="PTHR34069">
    <property type="entry name" value="3-OXOACYL-[ACYL-CARRIER-PROTEIN] SYNTHASE 3"/>
    <property type="match status" value="1"/>
</dbReference>
<evidence type="ECO:0000313" key="7">
    <source>
        <dbReference type="EMBL" id="AXI75753.1"/>
    </source>
</evidence>
<sequence>MRTHDTATVHPVAVVSGIGSCLPPRVVDNDAVIARGALLTDPGWIRARTGIERRRHVSPGTSTGDLAVGAGRAALASAGGVRPDLVLLATSTPDHPCPATAPEVAHRLGLGTVGAFDVSAVCSGFLYALAVADGLVRGGVCAAPLVIAAETYTAIVDPADRTTAPIFGDGAGAVLLRPGGRDEPGAVLATDLGSDGSGRAAITVPGGGARHPRHRPPPGPDAHFFHMEGRAVYAHAVRRMTRSSEAVLRRAGWGAPSVRAFIGHQANQRILDSVGDRLGIAPAHRYGNIRELGNTAAASVPLVLADPAVHRAVVPGERTLLTAFGGGFTWASTALTWPDVTPLTEEPDTGQPTEHADKGPPADHADTGPPTEEPNTGPSAEEPDAARVSTATSALAPAFVPSSPL</sequence>
<dbReference type="AlphaFoldDB" id="A0AAD0QBF8"/>
<keyword evidence="3 7" id="KW-0012">Acyltransferase</keyword>
<gene>
    <name evidence="7" type="ORF">DTW94_10575</name>
</gene>
<evidence type="ECO:0000256" key="1">
    <source>
        <dbReference type="ARBA" id="ARBA00022490"/>
    </source>
</evidence>
<dbReference type="NCBIfam" id="NF006829">
    <property type="entry name" value="PRK09352.1"/>
    <property type="match status" value="1"/>
</dbReference>
<dbReference type="GO" id="GO:0004315">
    <property type="term" value="F:3-oxoacyl-[acyl-carrier-protein] synthase activity"/>
    <property type="evidence" value="ECO:0007669"/>
    <property type="project" value="InterPro"/>
</dbReference>
<dbReference type="GO" id="GO:0044550">
    <property type="term" value="P:secondary metabolite biosynthetic process"/>
    <property type="evidence" value="ECO:0007669"/>
    <property type="project" value="TreeGrafter"/>
</dbReference>
<keyword evidence="2 7" id="KW-0808">Transferase</keyword>
<evidence type="ECO:0000259" key="6">
    <source>
        <dbReference type="Pfam" id="PF08545"/>
    </source>
</evidence>
<proteinExistence type="predicted"/>
<dbReference type="GO" id="GO:0033818">
    <property type="term" value="F:beta-ketoacyl-acyl-carrier-protein synthase III activity"/>
    <property type="evidence" value="ECO:0007669"/>
    <property type="project" value="UniProtKB-EC"/>
</dbReference>
<evidence type="ECO:0000256" key="4">
    <source>
        <dbReference type="SAM" id="MobiDB-lite"/>
    </source>
</evidence>
<dbReference type="Pfam" id="PF08545">
    <property type="entry name" value="ACP_syn_III"/>
    <property type="match status" value="1"/>
</dbReference>
<dbReference type="InterPro" id="IPR013751">
    <property type="entry name" value="ACP_syn_III_N"/>
</dbReference>